<keyword evidence="2" id="KW-1185">Reference proteome</keyword>
<reference evidence="1 2" key="1">
    <citation type="submission" date="2017-01" db="EMBL/GenBank/DDBJ databases">
        <authorList>
            <person name="Mah S.A."/>
            <person name="Swanson W.J."/>
            <person name="Moy G.W."/>
            <person name="Vacquier V.D."/>
        </authorList>
    </citation>
    <scope>NUCLEOTIDE SEQUENCE [LARGE SCALE GENOMIC DNA]</scope>
    <source>
        <strain evidence="1 2">DSM 26375</strain>
    </source>
</reference>
<dbReference type="AlphaFoldDB" id="A0A1N7QEW5"/>
<evidence type="ECO:0000313" key="2">
    <source>
        <dbReference type="Proteomes" id="UP000186141"/>
    </source>
</evidence>
<dbReference type="Proteomes" id="UP000186141">
    <property type="component" value="Unassembled WGS sequence"/>
</dbReference>
<evidence type="ECO:0000313" key="1">
    <source>
        <dbReference type="EMBL" id="SIT21309.1"/>
    </source>
</evidence>
<protein>
    <submittedName>
        <fullName evidence="1">Uncharacterized protein</fullName>
    </submittedName>
</protein>
<proteinExistence type="predicted"/>
<dbReference type="EMBL" id="FTOT01000010">
    <property type="protein sequence ID" value="SIT21309.1"/>
    <property type="molecule type" value="Genomic_DNA"/>
</dbReference>
<accession>A0A1N7QEW5</accession>
<sequence>PAALDPADLWETVAGLPTPKAASPLPTIEAGGAPYATDLRGTAIPDNGTALIGAVQRGDQLSS</sequence>
<gene>
    <name evidence="1" type="ORF">SAMN05421774_1101</name>
</gene>
<name>A0A1N7QEW5_9RHOB</name>
<organism evidence="1 2">
    <name type="scientific">Gemmobacter megaterium</name>
    <dbReference type="NCBI Taxonomy" id="1086013"/>
    <lineage>
        <taxon>Bacteria</taxon>
        <taxon>Pseudomonadati</taxon>
        <taxon>Pseudomonadota</taxon>
        <taxon>Alphaproteobacteria</taxon>
        <taxon>Rhodobacterales</taxon>
        <taxon>Paracoccaceae</taxon>
        <taxon>Gemmobacter</taxon>
    </lineage>
</organism>
<dbReference type="RefSeq" id="WP_159441460.1">
    <property type="nucleotide sequence ID" value="NZ_FTOT01000010.1"/>
</dbReference>
<feature type="non-terminal residue" evidence="1">
    <location>
        <position position="1"/>
    </location>
</feature>